<reference evidence="1" key="1">
    <citation type="submission" date="2020-07" db="EMBL/GenBank/DDBJ databases">
        <title>Clinical and genomic characterization of carbapenemase-producing Enterobacterales causing secondary infections during the COVID-19 crisis at a New York City hospital.</title>
        <authorList>
            <person name="Gomez-Simmonds A."/>
            <person name="Annavajhala M.K."/>
            <person name="Uhlemann A.-C."/>
        </authorList>
    </citation>
    <scope>NUCLEOTIDE SEQUENCE</scope>
    <source>
        <strain evidence="1">NK1590</strain>
    </source>
</reference>
<comment type="caution">
    <text evidence="1">The sequence shown here is derived from an EMBL/GenBank/DDBJ whole genome shotgun (WGS) entry which is preliminary data.</text>
</comment>
<sequence length="163" mass="17587">MASGAQSVSGINPTRTRVCSGLSEPPAQAACITPGSSIAPPSAALPAASAAGKLKICRPYPLHHAQKKAPDSAYALQDAFIHGHPNRHWFVARTFIHLISNANGMPALAIARWRAFSQRWPVFHLKVHRRQAKNAHRLCIYSFGVSGQIAFTISSARAISTMR</sequence>
<dbReference type="Proteomes" id="UP000655796">
    <property type="component" value="Unassembled WGS sequence"/>
</dbReference>
<evidence type="ECO:0000313" key="2">
    <source>
        <dbReference type="Proteomes" id="UP000655796"/>
    </source>
</evidence>
<organism evidence="1 2">
    <name type="scientific">Klebsiella pneumoniae</name>
    <dbReference type="NCBI Taxonomy" id="573"/>
    <lineage>
        <taxon>Bacteria</taxon>
        <taxon>Pseudomonadati</taxon>
        <taxon>Pseudomonadota</taxon>
        <taxon>Gammaproteobacteria</taxon>
        <taxon>Enterobacterales</taxon>
        <taxon>Enterobacteriaceae</taxon>
        <taxon>Klebsiella/Raoultella group</taxon>
        <taxon>Klebsiella</taxon>
        <taxon>Klebsiella pneumoniae complex</taxon>
    </lineage>
</organism>
<dbReference type="EMBL" id="JACXTD010000001">
    <property type="protein sequence ID" value="MBD3701765.1"/>
    <property type="molecule type" value="Genomic_DNA"/>
</dbReference>
<gene>
    <name evidence="1" type="ORF">IE986_01680</name>
</gene>
<evidence type="ECO:0000313" key="1">
    <source>
        <dbReference type="EMBL" id="MBD3701765.1"/>
    </source>
</evidence>
<dbReference type="AlphaFoldDB" id="A0A927D9Q8"/>
<proteinExistence type="predicted"/>
<accession>A0A927D9Q8</accession>
<name>A0A927D9Q8_KLEPN</name>
<protein>
    <submittedName>
        <fullName evidence="1">Uncharacterized protein</fullName>
    </submittedName>
</protein>